<dbReference type="InterPro" id="IPR043502">
    <property type="entry name" value="DNA/RNA_pol_sf"/>
</dbReference>
<name>A0AA88YGK9_PINIB</name>
<reference evidence="5" key="1">
    <citation type="submission" date="2019-08" db="EMBL/GenBank/DDBJ databases">
        <title>The improved chromosome-level genome for the pearl oyster Pinctada fucata martensii using PacBio sequencing and Hi-C.</title>
        <authorList>
            <person name="Zheng Z."/>
        </authorList>
    </citation>
    <scope>NUCLEOTIDE SEQUENCE</scope>
    <source>
        <strain evidence="5">ZZ-2019</strain>
        <tissue evidence="5">Adductor muscle</tissue>
    </source>
</reference>
<dbReference type="Gene3D" id="4.10.60.10">
    <property type="entry name" value="Zinc finger, CCHC-type"/>
    <property type="match status" value="1"/>
</dbReference>
<comment type="caution">
    <text evidence="5">The sequence shown here is derived from an EMBL/GenBank/DDBJ whole genome shotgun (WGS) entry which is preliminary data.</text>
</comment>
<evidence type="ECO:0000313" key="5">
    <source>
        <dbReference type="EMBL" id="KAK3105119.1"/>
    </source>
</evidence>
<evidence type="ECO:0000256" key="3">
    <source>
        <dbReference type="SAM" id="MobiDB-lite"/>
    </source>
</evidence>
<dbReference type="InterPro" id="IPR036875">
    <property type="entry name" value="Znf_CCHC_sf"/>
</dbReference>
<keyword evidence="2" id="KW-0863">Zinc-finger</keyword>
<accession>A0AA88YGK9</accession>
<feature type="compositionally biased region" description="Basic and acidic residues" evidence="3">
    <location>
        <begin position="158"/>
        <end position="172"/>
    </location>
</feature>
<dbReference type="AlphaFoldDB" id="A0AA88YGK9"/>
<dbReference type="Gene3D" id="1.10.150.130">
    <property type="match status" value="1"/>
</dbReference>
<dbReference type="InterPro" id="IPR010998">
    <property type="entry name" value="Integrase_recombinase_N"/>
</dbReference>
<dbReference type="SMART" id="SM00343">
    <property type="entry name" value="ZnF_C2HC"/>
    <property type="match status" value="1"/>
</dbReference>
<dbReference type="GO" id="GO:0003677">
    <property type="term" value="F:DNA binding"/>
    <property type="evidence" value="ECO:0007669"/>
    <property type="project" value="UniProtKB-KW"/>
</dbReference>
<sequence length="971" mass="110544">MDADTKRLIQVEIQNTITDSQNTMMTVIKNLITSEMSSMQRQNQAIADKQLSKIEESLTYTYKFKKRGNEEQFKQNTKVLSKLKEADDHLAAETDRLSEHNVIDCREALSQGMTLIQQRQKMIKLADSSEAGWLVVHEYESNPLADNSDDEKRIFKAQTRADRKLKEEEKKRRDFRRYTPYSQQKPGSTPDKQSGTKKPGRCFGCGDKGHWKKECPKEQKNKISNDFNILHLQYLESRNSKKYTNVLNRDQSTMGIVGKQESVAFHARQSALQVSEPESPVGYLRESVDQWEAIGASEYVITVIKEGYALPFKTEPQKVELKNNMSAEQNPDFVTDEIAKLVSLGCVIECSDIPHVVNPLIVAKNKAGKLRLVLDCRHINVSLFQFKFKYENADVARVMFERAGIVGQLISAHPVFGQIVRLRTRRAYECIQDRISWKSLVYITPKCEEELKFWCNNSVELNTIGASFGHLTEDQVIDLKLFCDASGEGYGGYIMSFDGDYVPGTTVYGNWDYNETHNGSTWRELEAVRRVMYSNLDKIERQSLQVVSDNKNVKHILEVGSKKEILNDICLDIVETCNESSITLSSSWIPRNKNVEADILSRRGDNDDWGIQWWVLKKLDQVWGPHTYDRFASSYNRKFEKFSSKFWCEGCFCINAMSQRWYGENNWLVPPPILISGVVNKVLKEKAKATLIIPVWKSAPYWPLIHRQDSFISEVNAYLFFKGIGLDIVKHLHDVVEDSGVVEGSYLHSLAGNICDHLLCSRSENTCKSYSNGFKKWQRFISAQGHFALPAHPVHIALYLTRLLDSGASSNTVNLAVYCIKWVHGLNGYSNPTDNSYVKILQESAKRRAKPKTCRKDPVTPEMLIKLCEMFKSSSDLSNKTCAFIHKNKKISYMAAKANMVSKLKLVGGSADFGLHSMRSGGATQAANASLSVGDRCLKRHGRWKTDSSKDRYIADSVVKRLEVYKGLEFN</sequence>
<dbReference type="Proteomes" id="UP001186944">
    <property type="component" value="Unassembled WGS sequence"/>
</dbReference>
<dbReference type="GO" id="GO:0008270">
    <property type="term" value="F:zinc ion binding"/>
    <property type="evidence" value="ECO:0007669"/>
    <property type="project" value="UniProtKB-KW"/>
</dbReference>
<evidence type="ECO:0000313" key="6">
    <source>
        <dbReference type="Proteomes" id="UP001186944"/>
    </source>
</evidence>
<dbReference type="PANTHER" id="PTHR33050">
    <property type="entry name" value="REVERSE TRANSCRIPTASE DOMAIN-CONTAINING PROTEIN"/>
    <property type="match status" value="1"/>
</dbReference>
<dbReference type="EMBL" id="VSWD01000004">
    <property type="protein sequence ID" value="KAK3105119.1"/>
    <property type="molecule type" value="Genomic_DNA"/>
</dbReference>
<keyword evidence="2" id="KW-0479">Metal-binding</keyword>
<dbReference type="PROSITE" id="PS50158">
    <property type="entry name" value="ZF_CCHC"/>
    <property type="match status" value="1"/>
</dbReference>
<feature type="region of interest" description="Disordered" evidence="3">
    <location>
        <begin position="158"/>
        <end position="203"/>
    </location>
</feature>
<feature type="domain" description="CCHC-type" evidence="4">
    <location>
        <begin position="201"/>
        <end position="217"/>
    </location>
</feature>
<proteinExistence type="predicted"/>
<dbReference type="InterPro" id="IPR052055">
    <property type="entry name" value="Hepadnavirus_pol/RT"/>
</dbReference>
<organism evidence="5 6">
    <name type="scientific">Pinctada imbricata</name>
    <name type="common">Atlantic pearl-oyster</name>
    <name type="synonym">Pinctada martensii</name>
    <dbReference type="NCBI Taxonomy" id="66713"/>
    <lineage>
        <taxon>Eukaryota</taxon>
        <taxon>Metazoa</taxon>
        <taxon>Spiralia</taxon>
        <taxon>Lophotrochozoa</taxon>
        <taxon>Mollusca</taxon>
        <taxon>Bivalvia</taxon>
        <taxon>Autobranchia</taxon>
        <taxon>Pteriomorphia</taxon>
        <taxon>Pterioida</taxon>
        <taxon>Pterioidea</taxon>
        <taxon>Pteriidae</taxon>
        <taxon>Pinctada</taxon>
    </lineage>
</organism>
<keyword evidence="6" id="KW-1185">Reference proteome</keyword>
<evidence type="ECO:0000256" key="2">
    <source>
        <dbReference type="PROSITE-ProRule" id="PRU00047"/>
    </source>
</evidence>
<keyword evidence="1" id="KW-0238">DNA-binding</keyword>
<protein>
    <recommendedName>
        <fullName evidence="4">CCHC-type domain-containing protein</fullName>
    </recommendedName>
</protein>
<dbReference type="PANTHER" id="PTHR33050:SF7">
    <property type="entry name" value="RIBONUCLEASE H"/>
    <property type="match status" value="1"/>
</dbReference>
<evidence type="ECO:0000256" key="1">
    <source>
        <dbReference type="ARBA" id="ARBA00023125"/>
    </source>
</evidence>
<dbReference type="SUPFAM" id="SSF56672">
    <property type="entry name" value="DNA/RNA polymerases"/>
    <property type="match status" value="1"/>
</dbReference>
<dbReference type="SUPFAM" id="SSF57756">
    <property type="entry name" value="Retrovirus zinc finger-like domains"/>
    <property type="match status" value="1"/>
</dbReference>
<evidence type="ECO:0000259" key="4">
    <source>
        <dbReference type="PROSITE" id="PS50158"/>
    </source>
</evidence>
<dbReference type="InterPro" id="IPR001878">
    <property type="entry name" value="Znf_CCHC"/>
</dbReference>
<keyword evidence="2" id="KW-0862">Zinc</keyword>
<feature type="compositionally biased region" description="Polar residues" evidence="3">
    <location>
        <begin position="180"/>
        <end position="193"/>
    </location>
</feature>
<dbReference type="Gene3D" id="3.10.10.10">
    <property type="entry name" value="HIV Type 1 Reverse Transcriptase, subunit A, domain 1"/>
    <property type="match status" value="1"/>
</dbReference>
<dbReference type="SUPFAM" id="SSF47823">
    <property type="entry name" value="lambda integrase-like, N-terminal domain"/>
    <property type="match status" value="1"/>
</dbReference>
<gene>
    <name evidence="5" type="ORF">FSP39_017621</name>
</gene>